<comment type="subunit">
    <text evidence="1">Homodimer; disulfide-linked.</text>
</comment>
<keyword evidence="1" id="KW-0862">Zinc</keyword>
<keyword evidence="1" id="KW-0732">Signal</keyword>
<evidence type="ECO:0000256" key="1">
    <source>
        <dbReference type="RuleBase" id="RU341113"/>
    </source>
</evidence>
<feature type="chain" id="PRO_5011835474" description="Dipeptidase" evidence="1">
    <location>
        <begin position="20"/>
        <end position="479"/>
    </location>
</feature>
<keyword evidence="1" id="KW-0479">Metal-binding</keyword>
<keyword evidence="1" id="KW-1015">Disulfide bond</keyword>
<dbReference type="Pfam" id="PF01244">
    <property type="entry name" value="Peptidase_M19"/>
    <property type="match status" value="1"/>
</dbReference>
<protein>
    <recommendedName>
        <fullName evidence="1">Dipeptidase</fullName>
        <ecNumber evidence="1">3.4.13.19</ecNumber>
    </recommendedName>
</protein>
<feature type="compositionally biased region" description="Polar residues" evidence="2">
    <location>
        <begin position="438"/>
        <end position="448"/>
    </location>
</feature>
<dbReference type="PANTHER" id="PTHR10443">
    <property type="entry name" value="MICROSOMAL DIPEPTIDASE"/>
    <property type="match status" value="1"/>
</dbReference>
<dbReference type="SUPFAM" id="SSF51556">
    <property type="entry name" value="Metallo-dependent hydrolases"/>
    <property type="match status" value="1"/>
</dbReference>
<keyword evidence="1" id="KW-0449">Lipoprotein</keyword>
<evidence type="ECO:0000313" key="3">
    <source>
        <dbReference type="EMBL" id="OXA55265.1"/>
    </source>
</evidence>
<evidence type="ECO:0000256" key="2">
    <source>
        <dbReference type="SAM" id="MobiDB-lite"/>
    </source>
</evidence>
<comment type="cofactor">
    <cofactor evidence="1">
        <name>Zn(2+)</name>
        <dbReference type="ChEBI" id="CHEBI:29105"/>
    </cofactor>
</comment>
<keyword evidence="1" id="KW-0472">Membrane</keyword>
<keyword evidence="1" id="KW-0336">GPI-anchor</keyword>
<dbReference type="PROSITE" id="PS51365">
    <property type="entry name" value="RENAL_DIPEPTIDASE_2"/>
    <property type="match status" value="1"/>
</dbReference>
<keyword evidence="4" id="KW-1185">Reference proteome</keyword>
<feature type="signal peptide" evidence="1">
    <location>
        <begin position="1"/>
        <end position="19"/>
    </location>
</feature>
<keyword evidence="1" id="KW-0325">Glycoprotein</keyword>
<keyword evidence="1" id="KW-0482">Metalloprotease</keyword>
<dbReference type="EC" id="3.4.13.19" evidence="1"/>
<dbReference type="OrthoDB" id="445695at2759"/>
<dbReference type="GO" id="GO:0098552">
    <property type="term" value="C:side of membrane"/>
    <property type="evidence" value="ECO:0007669"/>
    <property type="project" value="UniProtKB-KW"/>
</dbReference>
<evidence type="ECO:0000313" key="4">
    <source>
        <dbReference type="Proteomes" id="UP000198287"/>
    </source>
</evidence>
<reference evidence="3 4" key="1">
    <citation type="submission" date="2015-12" db="EMBL/GenBank/DDBJ databases">
        <title>The genome of Folsomia candida.</title>
        <authorList>
            <person name="Faddeeva A."/>
            <person name="Derks M.F."/>
            <person name="Anvar Y."/>
            <person name="Smit S."/>
            <person name="Van Straalen N."/>
            <person name="Roelofs D."/>
        </authorList>
    </citation>
    <scope>NUCLEOTIDE SEQUENCE [LARGE SCALE GENOMIC DNA]</scope>
    <source>
        <strain evidence="3 4">VU population</strain>
        <tissue evidence="3">Whole body</tissue>
    </source>
</reference>
<name>A0A226ECG4_FOLCA</name>
<keyword evidence="1" id="KW-0645">Protease</keyword>
<dbReference type="PANTHER" id="PTHR10443:SF12">
    <property type="entry name" value="DIPEPTIDASE"/>
    <property type="match status" value="1"/>
</dbReference>
<dbReference type="CDD" id="cd01301">
    <property type="entry name" value="rDP_like"/>
    <property type="match status" value="1"/>
</dbReference>
<proteinExistence type="inferred from homology"/>
<dbReference type="InterPro" id="IPR008257">
    <property type="entry name" value="Pept_M19"/>
</dbReference>
<keyword evidence="1" id="KW-0378">Hydrolase</keyword>
<dbReference type="InterPro" id="IPR032466">
    <property type="entry name" value="Metal_Hydrolase"/>
</dbReference>
<accession>A0A226ECG4</accession>
<gene>
    <name evidence="3" type="ORF">Fcan01_08820</name>
</gene>
<comment type="catalytic activity">
    <reaction evidence="1">
        <text>an L-aminoacyl-L-amino acid + H2O = 2 an L-alpha-amino acid</text>
        <dbReference type="Rhea" id="RHEA:48940"/>
        <dbReference type="ChEBI" id="CHEBI:15377"/>
        <dbReference type="ChEBI" id="CHEBI:59869"/>
        <dbReference type="ChEBI" id="CHEBI:77460"/>
        <dbReference type="EC" id="3.4.13.19"/>
    </reaction>
</comment>
<comment type="subcellular location">
    <subcellularLocation>
        <location evidence="1">Membrane</location>
        <topology evidence="1">Lipid-anchor</topology>
        <topology evidence="1">GPI-anchor</topology>
    </subcellularLocation>
</comment>
<dbReference type="GO" id="GO:0006508">
    <property type="term" value="P:proteolysis"/>
    <property type="evidence" value="ECO:0007669"/>
    <property type="project" value="UniProtKB-KW"/>
</dbReference>
<dbReference type="Gene3D" id="3.20.20.140">
    <property type="entry name" value="Metal-dependent hydrolases"/>
    <property type="match status" value="1"/>
</dbReference>
<dbReference type="AlphaFoldDB" id="A0A226ECG4"/>
<keyword evidence="1" id="KW-0224">Dipeptidase</keyword>
<dbReference type="GO" id="GO:0070573">
    <property type="term" value="F:metallodipeptidase activity"/>
    <property type="evidence" value="ECO:0007669"/>
    <property type="project" value="InterPro"/>
</dbReference>
<feature type="region of interest" description="Disordered" evidence="2">
    <location>
        <begin position="436"/>
        <end position="464"/>
    </location>
</feature>
<dbReference type="Proteomes" id="UP000198287">
    <property type="component" value="Unassembled WGS sequence"/>
</dbReference>
<organism evidence="3 4">
    <name type="scientific">Folsomia candida</name>
    <name type="common">Springtail</name>
    <dbReference type="NCBI Taxonomy" id="158441"/>
    <lineage>
        <taxon>Eukaryota</taxon>
        <taxon>Metazoa</taxon>
        <taxon>Ecdysozoa</taxon>
        <taxon>Arthropoda</taxon>
        <taxon>Hexapoda</taxon>
        <taxon>Collembola</taxon>
        <taxon>Entomobryomorpha</taxon>
        <taxon>Isotomoidea</taxon>
        <taxon>Isotomidae</taxon>
        <taxon>Proisotominae</taxon>
        <taxon>Folsomia</taxon>
    </lineage>
</organism>
<dbReference type="GO" id="GO:0046872">
    <property type="term" value="F:metal ion binding"/>
    <property type="evidence" value="ECO:0007669"/>
    <property type="project" value="UniProtKB-UniRule"/>
</dbReference>
<dbReference type="EMBL" id="LNIX01000004">
    <property type="protein sequence ID" value="OXA55265.1"/>
    <property type="molecule type" value="Genomic_DNA"/>
</dbReference>
<comment type="caution">
    <text evidence="3">The sequence shown here is derived from an EMBL/GenBank/DDBJ whole genome shotgun (WGS) entry which is preliminary data.</text>
</comment>
<comment type="similarity">
    <text evidence="1">Belongs to the metallo-dependent hydrolases superfamily. Peptidase M19 family.</text>
</comment>
<sequence>MGLKIVAFFVILAITRVKSVIKPDGSFESKPETKAVVDKILKNSPIIDGHNDLATNFRVLAQNDLSKVDFSSDLTKHPWWYTHENAETHTDLVRMKASGYGGQFWAVFTECTTQMKDSVEQTLETIDFLKRLVRKYPEHLHWATSSKDIEEALKLGKIASLMGVEGGHSIQSNYGILRMLYELGARYLTLTHTCNTPWADGSPSDQDNPSSPNFLLREHNGLTTWGLGLIDELNRIGMMVDLSHTSEKTMLQAIKRSKAPIIFSHSGARAVYGHHRNVPDDVLELVKSTGSIVMLNYYSAYLKKDHNNTTIADVIAHAEHIKKIAGVDCMGLGGDFDGVEILPKDLEHPGKVRNLLEALYETGTWTEEDLEKLTSKNIRRVFAKVEEVRDSLKGEEPKQDALPVPQYADTDRITDKIVTMVTENLQLGCKGSVVRGGTSPQVNTTTGRSGVWPSWGSDGTSSLPPQCAKCGSTRDCSCS</sequence>